<evidence type="ECO:0000259" key="6">
    <source>
        <dbReference type="PROSITE" id="PS51387"/>
    </source>
</evidence>
<evidence type="ECO:0000256" key="4">
    <source>
        <dbReference type="ARBA" id="ARBA00022827"/>
    </source>
</evidence>
<evidence type="ECO:0000256" key="1">
    <source>
        <dbReference type="ARBA" id="ARBA00001974"/>
    </source>
</evidence>
<dbReference type="InterPro" id="IPR016166">
    <property type="entry name" value="FAD-bd_PCMH"/>
</dbReference>
<evidence type="ECO:0000256" key="5">
    <source>
        <dbReference type="ARBA" id="ARBA00023002"/>
    </source>
</evidence>
<dbReference type="GeneID" id="8098473"/>
<evidence type="ECO:0000313" key="8">
    <source>
        <dbReference type="Proteomes" id="UP000001745"/>
    </source>
</evidence>
<dbReference type="Gene3D" id="3.30.465.10">
    <property type="match status" value="1"/>
</dbReference>
<dbReference type="OrthoDB" id="415825at2759"/>
<organism evidence="7 8">
    <name type="scientific">Talaromyces stipitatus (strain ATCC 10500 / CBS 375.48 / QM 6759 / NRRL 1006)</name>
    <name type="common">Penicillium stipitatum</name>
    <dbReference type="NCBI Taxonomy" id="441959"/>
    <lineage>
        <taxon>Eukaryota</taxon>
        <taxon>Fungi</taxon>
        <taxon>Dikarya</taxon>
        <taxon>Ascomycota</taxon>
        <taxon>Pezizomycotina</taxon>
        <taxon>Eurotiomycetes</taxon>
        <taxon>Eurotiomycetidae</taxon>
        <taxon>Eurotiales</taxon>
        <taxon>Trichocomaceae</taxon>
        <taxon>Talaromyces</taxon>
        <taxon>Talaromyces sect. Talaromyces</taxon>
    </lineage>
</organism>
<dbReference type="GO" id="GO:0016491">
    <property type="term" value="F:oxidoreductase activity"/>
    <property type="evidence" value="ECO:0007669"/>
    <property type="project" value="UniProtKB-KW"/>
</dbReference>
<accession>B8MHH1</accession>
<keyword evidence="8" id="KW-1185">Reference proteome</keyword>
<dbReference type="InterPro" id="IPR036318">
    <property type="entry name" value="FAD-bd_PCMH-like_sf"/>
</dbReference>
<comment type="similarity">
    <text evidence="2">Belongs to the oxygen-dependent FAD-linked oxidoreductase family.</text>
</comment>
<dbReference type="SUPFAM" id="SSF56176">
    <property type="entry name" value="FAD-binding/transporter-associated domain-like"/>
    <property type="match status" value="1"/>
</dbReference>
<dbReference type="GO" id="GO:0071949">
    <property type="term" value="F:FAD binding"/>
    <property type="evidence" value="ECO:0007669"/>
    <property type="project" value="InterPro"/>
</dbReference>
<keyword evidence="5" id="KW-0560">Oxidoreductase</keyword>
<dbReference type="VEuPathDB" id="FungiDB:TSTA_022070"/>
<evidence type="ECO:0000256" key="2">
    <source>
        <dbReference type="ARBA" id="ARBA00005466"/>
    </source>
</evidence>
<dbReference type="InterPro" id="IPR016167">
    <property type="entry name" value="FAD-bd_PCMH_sub1"/>
</dbReference>
<name>B8MHH1_TALSN</name>
<dbReference type="PANTHER" id="PTHR42973:SF39">
    <property type="entry name" value="FAD-BINDING PCMH-TYPE DOMAIN-CONTAINING PROTEIN"/>
    <property type="match status" value="1"/>
</dbReference>
<keyword evidence="3" id="KW-0285">Flavoprotein</keyword>
<dbReference type="Gene3D" id="3.40.462.20">
    <property type="match status" value="1"/>
</dbReference>
<dbReference type="Pfam" id="PF01565">
    <property type="entry name" value="FAD_binding_4"/>
    <property type="match status" value="1"/>
</dbReference>
<keyword evidence="4" id="KW-0274">FAD</keyword>
<dbReference type="InterPro" id="IPR012951">
    <property type="entry name" value="BBE"/>
</dbReference>
<dbReference type="InterPro" id="IPR006094">
    <property type="entry name" value="Oxid_FAD_bind_N"/>
</dbReference>
<feature type="domain" description="FAD-binding PCMH-type" evidence="6">
    <location>
        <begin position="42"/>
        <end position="212"/>
    </location>
</feature>
<protein>
    <submittedName>
        <fullName evidence="7">FAD binding oxidoreductase, putative</fullName>
    </submittedName>
</protein>
<sequence length="469" mass="51498">MPFLTYPAALELQKELSGTNAEVITLADDDYVESLDRWSATSEKEAGAIVRVTSVEDVSTVVEFAAKRYVPFAVLSGGYSTNGASSTYGGIVIDLGRMNKVDVQPSSSTISVEGGAKWADVNTAAAQHGLAVVGPTVSQLGVGGTTLGGGIGWLTGKYGLVVDNLIEAQIVLADGSITTASETENPDLFWAIRGAGQDFGVITRFTFKAHPQKNDVYAGMVYLEPDKLPQLVDYVNDLDSKLEEDQGLFFGFTNSNGRTNIVLILFYNGPQDQAEKIFSPLLSLDSGRKEIGMMPYYKANELLNRTADSAGRKRLSGTSVTFPLDMGFFQTVYQHFSHVLDDYPGDGEALLFFEMLPYNKVVEVPNDATAYANRGPYYNVCSIFNWHDAKIDSKVRTLQQGLMNLIREEHIKKSGHGVNMYANYTGFEANAKDLFGDNLSRLKELKKQYDPRNVFRKWHDLLLQTGSSV</sequence>
<dbReference type="AlphaFoldDB" id="B8MHH1"/>
<comment type="cofactor">
    <cofactor evidence="1">
        <name>FAD</name>
        <dbReference type="ChEBI" id="CHEBI:57692"/>
    </cofactor>
</comment>
<dbReference type="PANTHER" id="PTHR42973">
    <property type="entry name" value="BINDING OXIDOREDUCTASE, PUTATIVE (AFU_ORTHOLOGUE AFUA_1G17690)-RELATED"/>
    <property type="match status" value="1"/>
</dbReference>
<dbReference type="Proteomes" id="UP000001745">
    <property type="component" value="Unassembled WGS sequence"/>
</dbReference>
<proteinExistence type="inferred from homology"/>
<evidence type="ECO:0000256" key="3">
    <source>
        <dbReference type="ARBA" id="ARBA00022630"/>
    </source>
</evidence>
<dbReference type="EMBL" id="EQ962656">
    <property type="protein sequence ID" value="EED17150.1"/>
    <property type="molecule type" value="Genomic_DNA"/>
</dbReference>
<dbReference type="STRING" id="441959.B8MHH1"/>
<gene>
    <name evidence="7" type="ORF">TSTA_022070</name>
</gene>
<dbReference type="InParanoid" id="B8MHH1"/>
<evidence type="ECO:0000313" key="7">
    <source>
        <dbReference type="EMBL" id="EED17150.1"/>
    </source>
</evidence>
<dbReference type="InterPro" id="IPR016169">
    <property type="entry name" value="FAD-bd_PCMH_sub2"/>
</dbReference>
<dbReference type="eggNOG" id="KOG1231">
    <property type="taxonomic scope" value="Eukaryota"/>
</dbReference>
<dbReference type="InterPro" id="IPR050416">
    <property type="entry name" value="FAD-linked_Oxidoreductase"/>
</dbReference>
<dbReference type="Gene3D" id="3.30.43.10">
    <property type="entry name" value="Uridine Diphospho-n-acetylenolpyruvylglucosamine Reductase, domain 2"/>
    <property type="match status" value="1"/>
</dbReference>
<dbReference type="OMA" id="VEDNNWI"/>
<dbReference type="PhylomeDB" id="B8MHH1"/>
<dbReference type="PROSITE" id="PS51387">
    <property type="entry name" value="FAD_PCMH"/>
    <property type="match status" value="1"/>
</dbReference>
<dbReference type="Pfam" id="PF08031">
    <property type="entry name" value="BBE"/>
    <property type="match status" value="1"/>
</dbReference>
<dbReference type="RefSeq" id="XP_002484384.1">
    <property type="nucleotide sequence ID" value="XM_002484339.1"/>
</dbReference>
<reference evidence="8" key="1">
    <citation type="journal article" date="2015" name="Genome Announc.">
        <title>Genome sequence of the AIDS-associated pathogen Penicillium marneffei (ATCC18224) and its near taxonomic relative Talaromyces stipitatus (ATCC10500).</title>
        <authorList>
            <person name="Nierman W.C."/>
            <person name="Fedorova-Abrams N.D."/>
            <person name="Andrianopoulos A."/>
        </authorList>
    </citation>
    <scope>NUCLEOTIDE SEQUENCE [LARGE SCALE GENOMIC DNA]</scope>
    <source>
        <strain evidence="8">ATCC 10500 / CBS 375.48 / QM 6759 / NRRL 1006</strain>
    </source>
</reference>